<keyword evidence="7" id="KW-0805">Transcription regulation</keyword>
<dbReference type="AlphaFoldDB" id="A0A8U7NMR6"/>
<dbReference type="FunFam" id="3.30.160.60:FF:002343">
    <property type="entry name" value="Zinc finger protein 33A"/>
    <property type="match status" value="1"/>
</dbReference>
<keyword evidence="3" id="KW-0479">Metal-binding</keyword>
<dbReference type="SMART" id="SM00355">
    <property type="entry name" value="ZnF_C2H2"/>
    <property type="match status" value="9"/>
</dbReference>
<dbReference type="FunFam" id="3.30.160.60:FF:000690">
    <property type="entry name" value="Zinc finger protein 354C"/>
    <property type="match status" value="1"/>
</dbReference>
<dbReference type="Proteomes" id="UP000694553">
    <property type="component" value="Unassembled WGS sequence"/>
</dbReference>
<comment type="subcellular location">
    <subcellularLocation>
        <location evidence="1">Nucleus</location>
    </subcellularLocation>
</comment>
<comment type="similarity">
    <text evidence="2">Belongs to the krueppel C2H2-type zinc-finger protein family.</text>
</comment>
<dbReference type="PROSITE" id="PS50157">
    <property type="entry name" value="ZINC_FINGER_C2H2_2"/>
    <property type="match status" value="9"/>
</dbReference>
<sequence length="505" mass="56809">PQGSSTRCICSLPPAPGAHKMSGDGPGQEEPPAQGAHPLFLPPNQDLSFPRRGWMEEEEEKPWRCHMRRGCKRSPDRSKEERAPLCWEGGRRSKGSSELGEKAQGGEKPHKCLECGKGFRWNSNLREHQRIHTGEKPYKCGECGKGFTNSSQLIQHQVVHTRERPYGCRECGKSFSQSSSLWAHRRTHTGERPYECSECGKRFPRSSYLIRHQSTHTDERPFRCPECGKGFKRNAHLIIHQRTHTGERPYECSECGKSFFSSSHLAEHQRRHLPPMAPPMAMSPHGPGPVPPSPHPWLCSHHVSIHAIVCPSTSPSMPVCPHVPTHVLVHCLHFYPSFRRGQMEEEEKPRRCCTRRGCKHSPERSKQERAPLCREGGRRSRGSSELGEKPQGGEKPHKCLECGKSFSTSSSLIHPCKIHSGERPRECRECGKSFSQSMVLIEHQVIHTGEQLYTCTECGKSFGGSSILRKHRHTCTGERPCECPECGKSFVRCSSSIPRGRIGVG</sequence>
<keyword evidence="10" id="KW-0539">Nucleus</keyword>
<dbReference type="Gene3D" id="3.30.160.60">
    <property type="entry name" value="Classic Zinc Finger"/>
    <property type="match status" value="9"/>
</dbReference>
<dbReference type="InterPro" id="IPR036236">
    <property type="entry name" value="Znf_C2H2_sf"/>
</dbReference>
<feature type="region of interest" description="Disordered" evidence="11">
    <location>
        <begin position="88"/>
        <end position="107"/>
    </location>
</feature>
<evidence type="ECO:0000256" key="4">
    <source>
        <dbReference type="ARBA" id="ARBA00022737"/>
    </source>
</evidence>
<reference evidence="13" key="1">
    <citation type="submission" date="2019-10" db="EMBL/GenBank/DDBJ databases">
        <title>Corvus moneduloides (New Caledonian crow) genome, bCorMon1, primary haplotype.</title>
        <authorList>
            <person name="Rutz C."/>
            <person name="Fungtammasan C."/>
            <person name="Mountcastle J."/>
            <person name="Formenti G."/>
            <person name="Chow W."/>
            <person name="Howe K."/>
            <person name="Steele M.P."/>
            <person name="Fernandes J."/>
            <person name="Gilbert M.T.P."/>
            <person name="Fedrigo O."/>
            <person name="Jarvis E.D."/>
            <person name="Gemmell N."/>
        </authorList>
    </citation>
    <scope>NUCLEOTIDE SEQUENCE [LARGE SCALE GENOMIC DNA]</scope>
</reference>
<dbReference type="Pfam" id="PF00096">
    <property type="entry name" value="zf-C2H2"/>
    <property type="match status" value="8"/>
</dbReference>
<keyword evidence="8" id="KW-0238">DNA-binding</keyword>
<evidence type="ECO:0000256" key="2">
    <source>
        <dbReference type="ARBA" id="ARBA00006991"/>
    </source>
</evidence>
<evidence type="ECO:0000256" key="6">
    <source>
        <dbReference type="ARBA" id="ARBA00022833"/>
    </source>
</evidence>
<proteinExistence type="inferred from homology"/>
<evidence type="ECO:0000256" key="9">
    <source>
        <dbReference type="ARBA" id="ARBA00023163"/>
    </source>
</evidence>
<dbReference type="GO" id="GO:0000978">
    <property type="term" value="F:RNA polymerase II cis-regulatory region sequence-specific DNA binding"/>
    <property type="evidence" value="ECO:0007669"/>
    <property type="project" value="TreeGrafter"/>
</dbReference>
<evidence type="ECO:0000256" key="7">
    <source>
        <dbReference type="ARBA" id="ARBA00023015"/>
    </source>
</evidence>
<evidence type="ECO:0000256" key="11">
    <source>
        <dbReference type="SAM" id="MobiDB-lite"/>
    </source>
</evidence>
<keyword evidence="4" id="KW-0677">Repeat</keyword>
<evidence type="ECO:0000313" key="12">
    <source>
        <dbReference type="Ensembl" id="ENSCMUP00000029306.1"/>
    </source>
</evidence>
<evidence type="ECO:0000256" key="10">
    <source>
        <dbReference type="ARBA" id="ARBA00023242"/>
    </source>
</evidence>
<evidence type="ECO:0000256" key="3">
    <source>
        <dbReference type="ARBA" id="ARBA00022723"/>
    </source>
</evidence>
<dbReference type="PANTHER" id="PTHR23235:SF152">
    <property type="entry name" value="SI:DKEY-210J14.3"/>
    <property type="match status" value="1"/>
</dbReference>
<protein>
    <submittedName>
        <fullName evidence="12">Uncharacterized protein</fullName>
    </submittedName>
</protein>
<dbReference type="GO" id="GO:0008270">
    <property type="term" value="F:zinc ion binding"/>
    <property type="evidence" value="ECO:0007669"/>
    <property type="project" value="UniProtKB-KW"/>
</dbReference>
<accession>A0A8U7NMR6</accession>
<dbReference type="FunFam" id="3.30.160.60:FF:000011">
    <property type="entry name" value="zinc finger protein 615 isoform X1"/>
    <property type="match status" value="1"/>
</dbReference>
<evidence type="ECO:0000313" key="13">
    <source>
        <dbReference type="Proteomes" id="UP000694553"/>
    </source>
</evidence>
<dbReference type="PROSITE" id="PS00028">
    <property type="entry name" value="ZINC_FINGER_C2H2_1"/>
    <property type="match status" value="7"/>
</dbReference>
<keyword evidence="6" id="KW-0862">Zinc</keyword>
<dbReference type="FunFam" id="3.30.160.60:FF:001857">
    <property type="entry name" value="Uncharacterized protein"/>
    <property type="match status" value="1"/>
</dbReference>
<dbReference type="Ensembl" id="ENSCMUT00000038252.1">
    <property type="protein sequence ID" value="ENSCMUP00000029306.1"/>
    <property type="gene ID" value="ENSCMUG00000019446.1"/>
</dbReference>
<evidence type="ECO:0000256" key="8">
    <source>
        <dbReference type="ARBA" id="ARBA00023125"/>
    </source>
</evidence>
<dbReference type="InterPro" id="IPR013087">
    <property type="entry name" value="Znf_C2H2_type"/>
</dbReference>
<name>A0A8U7NMR6_CORMO</name>
<dbReference type="FunFam" id="3.30.160.60:FF:000295">
    <property type="entry name" value="zinc finger protein 19"/>
    <property type="match status" value="1"/>
</dbReference>
<dbReference type="SUPFAM" id="SSF57667">
    <property type="entry name" value="beta-beta-alpha zinc fingers"/>
    <property type="match status" value="5"/>
</dbReference>
<dbReference type="FunFam" id="3.30.160.60:FF:000016">
    <property type="entry name" value="zinc finger protein 37 homolog"/>
    <property type="match status" value="1"/>
</dbReference>
<dbReference type="GO" id="GO:0005634">
    <property type="term" value="C:nucleus"/>
    <property type="evidence" value="ECO:0007669"/>
    <property type="project" value="UniProtKB-SubCell"/>
</dbReference>
<dbReference type="PANTHER" id="PTHR23235">
    <property type="entry name" value="KRUEPPEL-LIKE TRANSCRIPTION FACTOR"/>
    <property type="match status" value="1"/>
</dbReference>
<reference evidence="12" key="3">
    <citation type="submission" date="2025-09" db="UniProtKB">
        <authorList>
            <consortium name="Ensembl"/>
        </authorList>
    </citation>
    <scope>IDENTIFICATION</scope>
</reference>
<keyword evidence="9" id="KW-0804">Transcription</keyword>
<feature type="compositionally biased region" description="Basic and acidic residues" evidence="11">
    <location>
        <begin position="360"/>
        <end position="378"/>
    </location>
</feature>
<dbReference type="FunFam" id="3.30.160.60:FF:000739">
    <property type="entry name" value="Zgc:171418 protein"/>
    <property type="match status" value="1"/>
</dbReference>
<evidence type="ECO:0000256" key="5">
    <source>
        <dbReference type="ARBA" id="ARBA00022771"/>
    </source>
</evidence>
<feature type="region of interest" description="Disordered" evidence="11">
    <location>
        <begin position="1"/>
        <end position="49"/>
    </location>
</feature>
<dbReference type="GO" id="GO:0000981">
    <property type="term" value="F:DNA-binding transcription factor activity, RNA polymerase II-specific"/>
    <property type="evidence" value="ECO:0007669"/>
    <property type="project" value="TreeGrafter"/>
</dbReference>
<evidence type="ECO:0000256" key="1">
    <source>
        <dbReference type="ARBA" id="ARBA00004123"/>
    </source>
</evidence>
<feature type="compositionally biased region" description="Basic and acidic residues" evidence="11">
    <location>
        <begin position="386"/>
        <end position="396"/>
    </location>
</feature>
<organism evidence="12 13">
    <name type="scientific">Corvus moneduloides</name>
    <name type="common">New Caledonian crow</name>
    <dbReference type="NCBI Taxonomy" id="1196302"/>
    <lineage>
        <taxon>Eukaryota</taxon>
        <taxon>Metazoa</taxon>
        <taxon>Chordata</taxon>
        <taxon>Craniata</taxon>
        <taxon>Vertebrata</taxon>
        <taxon>Euteleostomi</taxon>
        <taxon>Archelosauria</taxon>
        <taxon>Archosauria</taxon>
        <taxon>Dinosauria</taxon>
        <taxon>Saurischia</taxon>
        <taxon>Theropoda</taxon>
        <taxon>Coelurosauria</taxon>
        <taxon>Aves</taxon>
        <taxon>Neognathae</taxon>
        <taxon>Neoaves</taxon>
        <taxon>Telluraves</taxon>
        <taxon>Australaves</taxon>
        <taxon>Passeriformes</taxon>
        <taxon>Corvoidea</taxon>
        <taxon>Corvidae</taxon>
        <taxon>Corvus</taxon>
    </lineage>
</organism>
<feature type="region of interest" description="Disordered" evidence="11">
    <location>
        <begin position="354"/>
        <end position="396"/>
    </location>
</feature>
<dbReference type="FunFam" id="3.30.160.60:FF:000098">
    <property type="entry name" value="Zinc finger protein 614"/>
    <property type="match status" value="1"/>
</dbReference>
<keyword evidence="5" id="KW-0863">Zinc-finger</keyword>
<keyword evidence="13" id="KW-1185">Reference proteome</keyword>
<reference evidence="12" key="2">
    <citation type="submission" date="2025-08" db="UniProtKB">
        <authorList>
            <consortium name="Ensembl"/>
        </authorList>
    </citation>
    <scope>IDENTIFICATION</scope>
</reference>
<dbReference type="FunFam" id="3.30.160.60:FF:000135">
    <property type="entry name" value="Zinc finger protein 358"/>
    <property type="match status" value="1"/>
</dbReference>